<dbReference type="SUPFAM" id="SSF51011">
    <property type="entry name" value="Glycosyl hydrolase domain"/>
    <property type="match status" value="1"/>
</dbReference>
<gene>
    <name evidence="2" type="ORF">LJ655_25915</name>
</gene>
<evidence type="ECO:0000313" key="3">
    <source>
        <dbReference type="Proteomes" id="UP001430614"/>
    </source>
</evidence>
<dbReference type="InterPro" id="IPR013780">
    <property type="entry name" value="Glyco_hydro_b"/>
</dbReference>
<comment type="caution">
    <text evidence="2">The sequence shown here is derived from an EMBL/GenBank/DDBJ whole genome shotgun (WGS) entry which is preliminary data.</text>
</comment>
<proteinExistence type="predicted"/>
<organism evidence="2 3">
    <name type="scientific">Paraburkholderia translucens</name>
    <dbReference type="NCBI Taxonomy" id="2886945"/>
    <lineage>
        <taxon>Bacteria</taxon>
        <taxon>Pseudomonadati</taxon>
        <taxon>Pseudomonadota</taxon>
        <taxon>Betaproteobacteria</taxon>
        <taxon>Burkholderiales</taxon>
        <taxon>Burkholderiaceae</taxon>
        <taxon>Paraburkholderia</taxon>
    </lineage>
</organism>
<dbReference type="Pfam" id="PF02806">
    <property type="entry name" value="Alpha-amylase_C"/>
    <property type="match status" value="1"/>
</dbReference>
<keyword evidence="3" id="KW-1185">Reference proteome</keyword>
<evidence type="ECO:0000259" key="1">
    <source>
        <dbReference type="Pfam" id="PF02806"/>
    </source>
</evidence>
<evidence type="ECO:0000313" key="2">
    <source>
        <dbReference type="EMBL" id="MCC8405263.1"/>
    </source>
</evidence>
<dbReference type="Proteomes" id="UP001430614">
    <property type="component" value="Unassembled WGS sequence"/>
</dbReference>
<dbReference type="EMBL" id="JAJITC010000018">
    <property type="protein sequence ID" value="MCC8405263.1"/>
    <property type="molecule type" value="Genomic_DNA"/>
</dbReference>
<dbReference type="RefSeq" id="WP_230564039.1">
    <property type="nucleotide sequence ID" value="NZ_JAJITC010000018.1"/>
</dbReference>
<dbReference type="Gene3D" id="2.60.40.1180">
    <property type="entry name" value="Golgi alpha-mannosidase II"/>
    <property type="match status" value="1"/>
</dbReference>
<sequence>MTLLSAGTPMFFMGEQVGAAKPYRYSDFLDNREDIAGLAAGSGTRLFAFYTALVGLSVKHGAFRSRSIEVSVIHDINRIIAFHRWDDAGEFLVIGSLGNAPYESGYWITGDRLRNTSWREVFGSDAIEYGGQNVGFSVRHTLTGLAIHLASAIL</sequence>
<reference evidence="2 3" key="1">
    <citation type="submission" date="2021-11" db="EMBL/GenBank/DDBJ databases">
        <authorList>
            <person name="Oh E.-T."/>
            <person name="Kim S.-B."/>
        </authorList>
    </citation>
    <scope>NUCLEOTIDE SEQUENCE [LARGE SCALE GENOMIC DNA]</scope>
    <source>
        <strain evidence="2 3">MMS20-SJTN17</strain>
    </source>
</reference>
<protein>
    <submittedName>
        <fullName evidence="2">Alpha amylase C-terminal domain-containing protein</fullName>
    </submittedName>
</protein>
<accession>A0ABS8KLE5</accession>
<name>A0ABS8KLE5_9BURK</name>
<dbReference type="InterPro" id="IPR006048">
    <property type="entry name" value="A-amylase/branching_C"/>
</dbReference>
<feature type="domain" description="Alpha-amylase/branching enzyme C-terminal all beta" evidence="1">
    <location>
        <begin position="74"/>
        <end position="136"/>
    </location>
</feature>